<dbReference type="EMBL" id="FOGD01000013">
    <property type="protein sequence ID" value="SER74119.1"/>
    <property type="molecule type" value="Genomic_DNA"/>
</dbReference>
<gene>
    <name evidence="1" type="ORF">SAMN02982919_02932</name>
</gene>
<dbReference type="STRING" id="180197.SAMN02982919_02932"/>
<dbReference type="RefSeq" id="WP_091458895.1">
    <property type="nucleotide sequence ID" value="NZ_FOGD01000013.1"/>
</dbReference>
<evidence type="ECO:0000313" key="1">
    <source>
        <dbReference type="EMBL" id="SER74119.1"/>
    </source>
</evidence>
<dbReference type="AlphaFoldDB" id="A0A1H9RQF3"/>
<protein>
    <submittedName>
        <fullName evidence="1">Uncharacterized protein</fullName>
    </submittedName>
</protein>
<sequence length="78" mass="9024">MSYHQTRQMPIQVQKSLREASLRSMEIQKQLAKARCHQEELTANPPLQVRILGKLIQESPIVARKVARLEEFSSLCHN</sequence>
<accession>A0A1H9RQF3</accession>
<evidence type="ECO:0000313" key="2">
    <source>
        <dbReference type="Proteomes" id="UP000199766"/>
    </source>
</evidence>
<keyword evidence="2" id="KW-1185">Reference proteome</keyword>
<proteinExistence type="predicted"/>
<organism evidence="1 2">
    <name type="scientific">Giesbergeria anulus</name>
    <dbReference type="NCBI Taxonomy" id="180197"/>
    <lineage>
        <taxon>Bacteria</taxon>
        <taxon>Pseudomonadati</taxon>
        <taxon>Pseudomonadota</taxon>
        <taxon>Betaproteobacteria</taxon>
        <taxon>Burkholderiales</taxon>
        <taxon>Comamonadaceae</taxon>
        <taxon>Giesbergeria</taxon>
    </lineage>
</organism>
<name>A0A1H9RQF3_9BURK</name>
<dbReference type="Proteomes" id="UP000199766">
    <property type="component" value="Unassembled WGS sequence"/>
</dbReference>
<reference evidence="1 2" key="1">
    <citation type="submission" date="2016-10" db="EMBL/GenBank/DDBJ databases">
        <authorList>
            <person name="de Groot N.N."/>
        </authorList>
    </citation>
    <scope>NUCLEOTIDE SEQUENCE [LARGE SCALE GENOMIC DNA]</scope>
    <source>
        <strain evidence="1 2">ATCC 35958</strain>
    </source>
</reference>